<dbReference type="SUPFAM" id="SSF55073">
    <property type="entry name" value="Nucleotide cyclase"/>
    <property type="match status" value="1"/>
</dbReference>
<gene>
    <name evidence="5" type="ORF">MTR64_18445</name>
</gene>
<comment type="caution">
    <text evidence="5">The sequence shown here is derived from an EMBL/GenBank/DDBJ whole genome shotgun (WGS) entry which is preliminary data.</text>
</comment>
<dbReference type="PANTHER" id="PTHR45138:SF9">
    <property type="entry name" value="DIGUANYLATE CYCLASE DGCM-RELATED"/>
    <property type="match status" value="1"/>
</dbReference>
<dbReference type="PROSITE" id="PS50887">
    <property type="entry name" value="GGDEF"/>
    <property type="match status" value="1"/>
</dbReference>
<evidence type="ECO:0000313" key="6">
    <source>
        <dbReference type="Proteomes" id="UP001162880"/>
    </source>
</evidence>
<dbReference type="InterPro" id="IPR043128">
    <property type="entry name" value="Rev_trsase/Diguanyl_cyclase"/>
</dbReference>
<reference evidence="5" key="1">
    <citation type="submission" date="2022-03" db="EMBL/GenBank/DDBJ databases">
        <title>Identification of a novel bacterium isolated from mangrove sediments.</title>
        <authorList>
            <person name="Pan X."/>
        </authorList>
    </citation>
    <scope>NUCLEOTIDE SEQUENCE</scope>
    <source>
        <strain evidence="5">B2580</strain>
    </source>
</reference>
<protein>
    <recommendedName>
        <fullName evidence="1">diguanylate cyclase</fullName>
        <ecNumber evidence="1">2.7.7.65</ecNumber>
    </recommendedName>
</protein>
<evidence type="ECO:0000313" key="5">
    <source>
        <dbReference type="EMBL" id="MCJ2180556.1"/>
    </source>
</evidence>
<accession>A0ABT0B6R1</accession>
<proteinExistence type="predicted"/>
<organism evidence="5 6">
    <name type="scientific">Novosphingobium album</name>
    <name type="common">ex Hu et al. 2023</name>
    <dbReference type="NCBI Taxonomy" id="2930093"/>
    <lineage>
        <taxon>Bacteria</taxon>
        <taxon>Pseudomonadati</taxon>
        <taxon>Pseudomonadota</taxon>
        <taxon>Alphaproteobacteria</taxon>
        <taxon>Sphingomonadales</taxon>
        <taxon>Sphingomonadaceae</taxon>
        <taxon>Novosphingobium</taxon>
    </lineage>
</organism>
<evidence type="ECO:0000259" key="4">
    <source>
        <dbReference type="PROSITE" id="PS50887"/>
    </source>
</evidence>
<sequence length="283" mass="30537">MRFYKATAFLFPSHYERRIFLVCLGAALVPLIACATLQAATGYWDITTLATVLAAGLIGAGLGIWAIQALLAPLANATAILEAVQTGDPVEQIPEGGNDLVGRLLRGVTTAANESAARIRRLVDTAERDPLTGVHNRRGFIESAREVLLGQHTAVLAIVAVDHFALIHEQFGRAVGDKVLQAVGLRLESELRRTDLTARWTSETFAVLLPDTLLDEARLIMERLRASVALDQSLADQGWPVTFSCGLVAIRDYAQFDDACNRADAALDDARSGGRNRIHAATD</sequence>
<dbReference type="InterPro" id="IPR029787">
    <property type="entry name" value="Nucleotide_cyclase"/>
</dbReference>
<dbReference type="Gene3D" id="3.30.70.270">
    <property type="match status" value="1"/>
</dbReference>
<name>A0ABT0B6R1_9SPHN</name>
<evidence type="ECO:0000256" key="3">
    <source>
        <dbReference type="SAM" id="Phobius"/>
    </source>
</evidence>
<evidence type="ECO:0000256" key="1">
    <source>
        <dbReference type="ARBA" id="ARBA00012528"/>
    </source>
</evidence>
<evidence type="ECO:0000256" key="2">
    <source>
        <dbReference type="ARBA" id="ARBA00034247"/>
    </source>
</evidence>
<dbReference type="EMBL" id="JALHLE010000036">
    <property type="protein sequence ID" value="MCJ2180556.1"/>
    <property type="molecule type" value="Genomic_DNA"/>
</dbReference>
<dbReference type="Proteomes" id="UP001162880">
    <property type="component" value="Unassembled WGS sequence"/>
</dbReference>
<dbReference type="Gene3D" id="6.10.340.10">
    <property type="match status" value="1"/>
</dbReference>
<keyword evidence="3" id="KW-1133">Transmembrane helix</keyword>
<dbReference type="NCBIfam" id="TIGR00254">
    <property type="entry name" value="GGDEF"/>
    <property type="match status" value="1"/>
</dbReference>
<keyword evidence="3" id="KW-0812">Transmembrane</keyword>
<dbReference type="RefSeq" id="WP_243995978.1">
    <property type="nucleotide sequence ID" value="NZ_JALHLE010000036.1"/>
</dbReference>
<feature type="transmembrane region" description="Helical" evidence="3">
    <location>
        <begin position="49"/>
        <end position="71"/>
    </location>
</feature>
<feature type="domain" description="GGDEF" evidence="4">
    <location>
        <begin position="152"/>
        <end position="283"/>
    </location>
</feature>
<keyword evidence="6" id="KW-1185">Reference proteome</keyword>
<dbReference type="SMART" id="SM00267">
    <property type="entry name" value="GGDEF"/>
    <property type="match status" value="1"/>
</dbReference>
<dbReference type="PANTHER" id="PTHR45138">
    <property type="entry name" value="REGULATORY COMPONENTS OF SENSORY TRANSDUCTION SYSTEM"/>
    <property type="match status" value="1"/>
</dbReference>
<dbReference type="EC" id="2.7.7.65" evidence="1"/>
<comment type="catalytic activity">
    <reaction evidence="2">
        <text>2 GTP = 3',3'-c-di-GMP + 2 diphosphate</text>
        <dbReference type="Rhea" id="RHEA:24898"/>
        <dbReference type="ChEBI" id="CHEBI:33019"/>
        <dbReference type="ChEBI" id="CHEBI:37565"/>
        <dbReference type="ChEBI" id="CHEBI:58805"/>
        <dbReference type="EC" id="2.7.7.65"/>
    </reaction>
</comment>
<dbReference type="InterPro" id="IPR050469">
    <property type="entry name" value="Diguanylate_Cyclase"/>
</dbReference>
<dbReference type="InterPro" id="IPR000160">
    <property type="entry name" value="GGDEF_dom"/>
</dbReference>
<keyword evidence="3" id="KW-0472">Membrane</keyword>
<dbReference type="Pfam" id="PF00990">
    <property type="entry name" value="GGDEF"/>
    <property type="match status" value="1"/>
</dbReference>
<dbReference type="CDD" id="cd01949">
    <property type="entry name" value="GGDEF"/>
    <property type="match status" value="1"/>
</dbReference>